<keyword evidence="2" id="KW-0808">Transferase</keyword>
<accession>A0A2W5F9R9</accession>
<name>A0A2W5F9R9_9SPHI</name>
<protein>
    <submittedName>
        <fullName evidence="2">Glycosyltransferase family 2 protein</fullName>
    </submittedName>
</protein>
<dbReference type="PANTHER" id="PTHR22916:SF3">
    <property type="entry name" value="UDP-GLCNAC:BETAGAL BETA-1,3-N-ACETYLGLUCOSAMINYLTRANSFERASE-LIKE PROTEIN 1"/>
    <property type="match status" value="1"/>
</dbReference>
<dbReference type="AlphaFoldDB" id="A0A2W5F9R9"/>
<feature type="domain" description="Glycosyltransferase 2-like" evidence="1">
    <location>
        <begin position="8"/>
        <end position="141"/>
    </location>
</feature>
<dbReference type="InterPro" id="IPR001173">
    <property type="entry name" value="Glyco_trans_2-like"/>
</dbReference>
<dbReference type="GO" id="GO:0016758">
    <property type="term" value="F:hexosyltransferase activity"/>
    <property type="evidence" value="ECO:0007669"/>
    <property type="project" value="UniProtKB-ARBA"/>
</dbReference>
<evidence type="ECO:0000313" key="3">
    <source>
        <dbReference type="Proteomes" id="UP000249645"/>
    </source>
</evidence>
<evidence type="ECO:0000313" key="2">
    <source>
        <dbReference type="EMBL" id="PZP50470.1"/>
    </source>
</evidence>
<dbReference type="InterPro" id="IPR029044">
    <property type="entry name" value="Nucleotide-diphossugar_trans"/>
</dbReference>
<dbReference type="Gene3D" id="3.90.550.10">
    <property type="entry name" value="Spore Coat Polysaccharide Biosynthesis Protein SpsA, Chain A"/>
    <property type="match status" value="1"/>
</dbReference>
<dbReference type="Proteomes" id="UP000249645">
    <property type="component" value="Unassembled WGS sequence"/>
</dbReference>
<gene>
    <name evidence="2" type="ORF">DI598_05490</name>
</gene>
<dbReference type="Pfam" id="PF00535">
    <property type="entry name" value="Glycos_transf_2"/>
    <property type="match status" value="1"/>
</dbReference>
<comment type="caution">
    <text evidence="2">The sequence shown here is derived from an EMBL/GenBank/DDBJ whole genome shotgun (WGS) entry which is preliminary data.</text>
</comment>
<sequence length="291" mass="33472">MMNAEVEILLSTYNGEKYLAEQLDSILAQTYGNFKITIRDDHSTDSTLSIIQSYIDKYPAKISLYKDPIWKVKNMGSTFSFGRLMQQATGQYLMLCDQDDVWMEDKITITLTRFKSIEAENPNTPILVFSDMVEVDENLKTVNTSFIQNQKLLPQVKDEAIKVLAMNVVAGCTTMFNKQCVDIVLPFPSKKVIHDHWMAINIAQYGIVEYINRATLYYRQHSNNVVGANEVGLKYFISKIGKPMKQLGLYNDLIYNLTFKINVFKFIYYKTALNIKRLFKSNPRATVKVKS</sequence>
<proteinExistence type="predicted"/>
<evidence type="ECO:0000259" key="1">
    <source>
        <dbReference type="Pfam" id="PF00535"/>
    </source>
</evidence>
<dbReference type="PANTHER" id="PTHR22916">
    <property type="entry name" value="GLYCOSYLTRANSFERASE"/>
    <property type="match status" value="1"/>
</dbReference>
<organism evidence="2 3">
    <name type="scientific">Pseudopedobacter saltans</name>
    <dbReference type="NCBI Taxonomy" id="151895"/>
    <lineage>
        <taxon>Bacteria</taxon>
        <taxon>Pseudomonadati</taxon>
        <taxon>Bacteroidota</taxon>
        <taxon>Sphingobacteriia</taxon>
        <taxon>Sphingobacteriales</taxon>
        <taxon>Sphingobacteriaceae</taxon>
        <taxon>Pseudopedobacter</taxon>
    </lineage>
</organism>
<dbReference type="SUPFAM" id="SSF53448">
    <property type="entry name" value="Nucleotide-diphospho-sugar transferases"/>
    <property type="match status" value="1"/>
</dbReference>
<dbReference type="EMBL" id="QFOI01000066">
    <property type="protein sequence ID" value="PZP50470.1"/>
    <property type="molecule type" value="Genomic_DNA"/>
</dbReference>
<reference evidence="2 3" key="1">
    <citation type="submission" date="2017-11" db="EMBL/GenBank/DDBJ databases">
        <title>Infants hospitalized years apart are colonized by the same room-sourced microbial strains.</title>
        <authorList>
            <person name="Brooks B."/>
            <person name="Olm M.R."/>
            <person name="Firek B.A."/>
            <person name="Baker R."/>
            <person name="Thomas B.C."/>
            <person name="Morowitz M.J."/>
            <person name="Banfield J.F."/>
        </authorList>
    </citation>
    <scope>NUCLEOTIDE SEQUENCE [LARGE SCALE GENOMIC DNA]</scope>
    <source>
        <strain evidence="2">S2_009_000_R2_76</strain>
    </source>
</reference>
<dbReference type="CDD" id="cd04196">
    <property type="entry name" value="GT_2_like_d"/>
    <property type="match status" value="1"/>
</dbReference>